<name>A0ABT8DMF4_9BURK</name>
<dbReference type="Gene3D" id="1.10.1710.10">
    <property type="entry name" value="ProQ/FinO domain"/>
    <property type="match status" value="1"/>
</dbReference>
<proteinExistence type="predicted"/>
<dbReference type="InterPro" id="IPR016103">
    <property type="entry name" value="ProQ/FinO"/>
</dbReference>
<sequence length="285" mass="30914">MNETPTPAGEPAPTTTSQDPAPLIESPADAPQAAEEAAAPAAEAVEAAEAGEAGEAAATDAAAPAEMSPAAVAAKLKELFPALFGGPGFKPLKLRVQADIQQRAPGIFSRAQLSAFLRRYTGNTGYLIALGKATQRFDLDGQEAGELSEEHRNAAREELARRKGLQQERIHAEREQMALAQQQRRNRAGLLYDYERTTLTLANFCVLKGVTPEELPGLLEIAKQERAEQPPRPEPRRDDRGGRPGSRPEGRPEGRPNQRRDARPEGRDGPQQQQRPPRKPQPPRG</sequence>
<evidence type="ECO:0000259" key="5">
    <source>
        <dbReference type="SMART" id="SM00945"/>
    </source>
</evidence>
<feature type="compositionally biased region" description="Basic and acidic residues" evidence="4">
    <location>
        <begin position="223"/>
        <end position="268"/>
    </location>
</feature>
<evidence type="ECO:0000313" key="7">
    <source>
        <dbReference type="Proteomes" id="UP001228044"/>
    </source>
</evidence>
<keyword evidence="2" id="KW-0694">RNA-binding</keyword>
<feature type="compositionally biased region" description="Basic and acidic residues" evidence="4">
    <location>
        <begin position="148"/>
        <end position="168"/>
    </location>
</feature>
<dbReference type="EMBL" id="JAUHHC010000001">
    <property type="protein sequence ID" value="MDN3919570.1"/>
    <property type="molecule type" value="Genomic_DNA"/>
</dbReference>
<dbReference type="PANTHER" id="PTHR38106:SF1">
    <property type="entry name" value="RNA CHAPERONE PROQ"/>
    <property type="match status" value="1"/>
</dbReference>
<dbReference type="SMART" id="SM00945">
    <property type="entry name" value="ProQ"/>
    <property type="match status" value="1"/>
</dbReference>
<evidence type="ECO:0000313" key="6">
    <source>
        <dbReference type="EMBL" id="MDN3919570.1"/>
    </source>
</evidence>
<feature type="compositionally biased region" description="Low complexity" evidence="4">
    <location>
        <begin position="25"/>
        <end position="62"/>
    </location>
</feature>
<feature type="region of interest" description="Disordered" evidence="4">
    <location>
        <begin position="1"/>
        <end position="62"/>
    </location>
</feature>
<evidence type="ECO:0000256" key="4">
    <source>
        <dbReference type="SAM" id="MobiDB-lite"/>
    </source>
</evidence>
<feature type="region of interest" description="Disordered" evidence="4">
    <location>
        <begin position="146"/>
        <end position="168"/>
    </location>
</feature>
<reference evidence="6 7" key="1">
    <citation type="submission" date="2023-06" db="EMBL/GenBank/DDBJ databases">
        <title>Pelomonas sp. PFR6 16S ribosomal RNA gene Genome sequencing and assembly.</title>
        <authorList>
            <person name="Woo H."/>
        </authorList>
    </citation>
    <scope>NUCLEOTIDE SEQUENCE [LARGE SCALE GENOMIC DNA]</scope>
    <source>
        <strain evidence="6 7">PFR6</strain>
    </source>
</reference>
<evidence type="ECO:0000256" key="2">
    <source>
        <dbReference type="ARBA" id="ARBA00022884"/>
    </source>
</evidence>
<feature type="region of interest" description="Disordered" evidence="4">
    <location>
        <begin position="223"/>
        <end position="285"/>
    </location>
</feature>
<keyword evidence="7" id="KW-1185">Reference proteome</keyword>
<keyword evidence="1" id="KW-0963">Cytoplasm</keyword>
<dbReference type="Proteomes" id="UP001228044">
    <property type="component" value="Unassembled WGS sequence"/>
</dbReference>
<evidence type="ECO:0000256" key="1">
    <source>
        <dbReference type="ARBA" id="ARBA00022490"/>
    </source>
</evidence>
<gene>
    <name evidence="6" type="ORF">QWJ38_04660</name>
</gene>
<dbReference type="PANTHER" id="PTHR38106">
    <property type="entry name" value="RNA CHAPERONE PROQ"/>
    <property type="match status" value="1"/>
</dbReference>
<feature type="compositionally biased region" description="Low complexity" evidence="4">
    <location>
        <begin position="1"/>
        <end position="16"/>
    </location>
</feature>
<dbReference type="SUPFAM" id="SSF48657">
    <property type="entry name" value="FinO-like"/>
    <property type="match status" value="1"/>
</dbReference>
<organism evidence="6 7">
    <name type="scientific">Roseateles violae</name>
    <dbReference type="NCBI Taxonomy" id="3058042"/>
    <lineage>
        <taxon>Bacteria</taxon>
        <taxon>Pseudomonadati</taxon>
        <taxon>Pseudomonadota</taxon>
        <taxon>Betaproteobacteria</taxon>
        <taxon>Burkholderiales</taxon>
        <taxon>Sphaerotilaceae</taxon>
        <taxon>Roseateles</taxon>
    </lineage>
</organism>
<dbReference type="RefSeq" id="WP_290357870.1">
    <property type="nucleotide sequence ID" value="NZ_JAUHHC010000001.1"/>
</dbReference>
<comment type="caution">
    <text evidence="6">The sequence shown here is derived from an EMBL/GenBank/DDBJ whole genome shotgun (WGS) entry which is preliminary data.</text>
</comment>
<dbReference type="InterPro" id="IPR023529">
    <property type="entry name" value="ProQ"/>
</dbReference>
<evidence type="ECO:0000256" key="3">
    <source>
        <dbReference type="ARBA" id="ARBA00023186"/>
    </source>
</evidence>
<accession>A0ABT8DMF4</accession>
<dbReference type="InterPro" id="IPR036442">
    <property type="entry name" value="ProQ/FinO_sf"/>
</dbReference>
<keyword evidence="3" id="KW-0143">Chaperone</keyword>
<protein>
    <submittedName>
        <fullName evidence="6">ProQ/FinO family protein</fullName>
    </submittedName>
</protein>
<dbReference type="Pfam" id="PF04352">
    <property type="entry name" value="ProQ"/>
    <property type="match status" value="1"/>
</dbReference>
<feature type="domain" description="ProQ/FinO" evidence="5">
    <location>
        <begin position="64"/>
        <end position="175"/>
    </location>
</feature>